<feature type="compositionally biased region" description="Basic and acidic residues" evidence="1">
    <location>
        <begin position="19"/>
        <end position="40"/>
    </location>
</feature>
<dbReference type="InterPro" id="IPR012337">
    <property type="entry name" value="RNaseH-like_sf"/>
</dbReference>
<dbReference type="PROSITE" id="PS50994">
    <property type="entry name" value="INTEGRASE"/>
    <property type="match status" value="1"/>
</dbReference>
<keyword evidence="4" id="KW-1185">Reference proteome</keyword>
<dbReference type="Gene3D" id="3.30.420.10">
    <property type="entry name" value="Ribonuclease H-like superfamily/Ribonuclease H"/>
    <property type="match status" value="1"/>
</dbReference>
<evidence type="ECO:0000313" key="3">
    <source>
        <dbReference type="EMBL" id="KAL3685371.1"/>
    </source>
</evidence>
<dbReference type="AlphaFoldDB" id="A0ABD3H344"/>
<dbReference type="EMBL" id="JBJQOH010000006">
    <property type="protein sequence ID" value="KAL3685371.1"/>
    <property type="molecule type" value="Genomic_DNA"/>
</dbReference>
<evidence type="ECO:0000313" key="4">
    <source>
        <dbReference type="Proteomes" id="UP001633002"/>
    </source>
</evidence>
<dbReference type="InterPro" id="IPR001584">
    <property type="entry name" value="Integrase_cat-core"/>
</dbReference>
<comment type="caution">
    <text evidence="3">The sequence shown here is derived from an EMBL/GenBank/DDBJ whole genome shotgun (WGS) entry which is preliminary data.</text>
</comment>
<feature type="region of interest" description="Disordered" evidence="1">
    <location>
        <begin position="1"/>
        <end position="40"/>
    </location>
</feature>
<organism evidence="3 4">
    <name type="scientific">Riccia sorocarpa</name>
    <dbReference type="NCBI Taxonomy" id="122646"/>
    <lineage>
        <taxon>Eukaryota</taxon>
        <taxon>Viridiplantae</taxon>
        <taxon>Streptophyta</taxon>
        <taxon>Embryophyta</taxon>
        <taxon>Marchantiophyta</taxon>
        <taxon>Marchantiopsida</taxon>
        <taxon>Marchantiidae</taxon>
        <taxon>Marchantiales</taxon>
        <taxon>Ricciaceae</taxon>
        <taxon>Riccia</taxon>
    </lineage>
</organism>
<reference evidence="3 4" key="1">
    <citation type="submission" date="2024-09" db="EMBL/GenBank/DDBJ databases">
        <title>Chromosome-scale assembly of Riccia sorocarpa.</title>
        <authorList>
            <person name="Paukszto L."/>
        </authorList>
    </citation>
    <scope>NUCLEOTIDE SEQUENCE [LARGE SCALE GENOMIC DNA]</scope>
    <source>
        <strain evidence="3">LP-2024</strain>
        <tissue evidence="3">Aerial parts of the thallus</tissue>
    </source>
</reference>
<feature type="domain" description="Integrase catalytic" evidence="2">
    <location>
        <begin position="140"/>
        <end position="307"/>
    </location>
</feature>
<accession>A0ABD3H344</accession>
<dbReference type="PANTHER" id="PTHR37984:SF5">
    <property type="entry name" value="PROTEIN NYNRIN-LIKE"/>
    <property type="match status" value="1"/>
</dbReference>
<evidence type="ECO:0000256" key="1">
    <source>
        <dbReference type="SAM" id="MobiDB-lite"/>
    </source>
</evidence>
<sequence>MSAGKVATVKTTPGSHLPGDPRQRTPPEKEAPWKELSRRRREERLQTAQLWRSRLTNALSEEIPLESMTCETAECLTVTFHGHSYYRGRYPLLYRGCIRGYATRSQRSDRELPGYPPRDLTIVSTPWKCAESPRSYISAYHGLPRESFSIYEGGLPVTVVDLVTMLVKLWQMGYLVLAREDLSNQGEGRALRRNTTEAVCRFLLEDLVCRYGCVGKITADGGELDAQEARDFFERYGLKLSLTTAYNPEGNAKSEREHPPIVKTLVKACNGRVREWPRLLPFALWADRTTHSSVTGYMPAELVQRQKPIMLVEEQIPTWSVLPWADNLTHEELLELRIRQLEQRDEDVCKALERLKKARLGNKNRFDKRHRLRPRPIDYRLSELSSNYRS</sequence>
<proteinExistence type="predicted"/>
<evidence type="ECO:0000259" key="2">
    <source>
        <dbReference type="PROSITE" id="PS50994"/>
    </source>
</evidence>
<dbReference type="InterPro" id="IPR036397">
    <property type="entry name" value="RNaseH_sf"/>
</dbReference>
<name>A0ABD3H344_9MARC</name>
<dbReference type="InterPro" id="IPR050951">
    <property type="entry name" value="Retrovirus_Pol_polyprotein"/>
</dbReference>
<dbReference type="PANTHER" id="PTHR37984">
    <property type="entry name" value="PROTEIN CBG26694"/>
    <property type="match status" value="1"/>
</dbReference>
<gene>
    <name evidence="3" type="ORF">R1sor_003393</name>
</gene>
<dbReference type="Proteomes" id="UP001633002">
    <property type="component" value="Unassembled WGS sequence"/>
</dbReference>
<dbReference type="SUPFAM" id="SSF53098">
    <property type="entry name" value="Ribonuclease H-like"/>
    <property type="match status" value="1"/>
</dbReference>
<protein>
    <recommendedName>
        <fullName evidence="2">Integrase catalytic domain-containing protein</fullName>
    </recommendedName>
</protein>